<feature type="compositionally biased region" description="Basic and acidic residues" evidence="1">
    <location>
        <begin position="49"/>
        <end position="60"/>
    </location>
</feature>
<gene>
    <name evidence="3" type="ORF">GPA25_02920</name>
</gene>
<keyword evidence="4" id="KW-1185">Reference proteome</keyword>
<dbReference type="Proteomes" id="UP000648984">
    <property type="component" value="Unassembled WGS sequence"/>
</dbReference>
<accession>A0ABX1Q9A3</accession>
<dbReference type="EMBL" id="WTVQ01000003">
    <property type="protein sequence ID" value="NMG73705.1"/>
    <property type="molecule type" value="Genomic_DNA"/>
</dbReference>
<dbReference type="RefSeq" id="WP_169258849.1">
    <property type="nucleotide sequence ID" value="NZ_WTVQ01000003.1"/>
</dbReference>
<sequence>MRDEPTGEQLLDIARTMLREELLSALPTEKKHAALMIANAISIATRQLRNGEEGERREAEALSGLLGRSGQGEATGGADLRAQLRELNREFSRAIRAGRADSGAWREAAGQHLSRVTRTKVMESNPKYLGAQG</sequence>
<evidence type="ECO:0000259" key="2">
    <source>
        <dbReference type="Pfam" id="PF19802"/>
    </source>
</evidence>
<feature type="domain" description="DUF6285" evidence="2">
    <location>
        <begin position="25"/>
        <end position="128"/>
    </location>
</feature>
<reference evidence="3 4" key="1">
    <citation type="submission" date="2019-12" db="EMBL/GenBank/DDBJ databases">
        <title>Comparative genomics gives insights into the taxonomy of the Azoarcus-Aromatoleum group and reveals separate origins of nif in the plant-associated Azoarcus and non-plant-associated Aromatoleum sub-groups.</title>
        <authorList>
            <person name="Lafos M."/>
            <person name="Maluk M."/>
            <person name="Batista M."/>
            <person name="Junghare M."/>
            <person name="Carmona M."/>
            <person name="Faoro H."/>
            <person name="Cruz L.M."/>
            <person name="Battistoni F."/>
            <person name="De Souza E."/>
            <person name="Pedrosa F."/>
            <person name="Chen W.-M."/>
            <person name="Poole P.S."/>
            <person name="Dixon R.A."/>
            <person name="James E.K."/>
        </authorList>
    </citation>
    <scope>NUCLEOTIDE SEQUENCE [LARGE SCALE GENOMIC DNA]</scope>
    <source>
        <strain evidence="3 4">22Lin</strain>
    </source>
</reference>
<feature type="region of interest" description="Disordered" evidence="1">
    <location>
        <begin position="48"/>
        <end position="77"/>
    </location>
</feature>
<dbReference type="Pfam" id="PF19802">
    <property type="entry name" value="DUF6285"/>
    <property type="match status" value="1"/>
</dbReference>
<evidence type="ECO:0000256" key="1">
    <source>
        <dbReference type="SAM" id="MobiDB-lite"/>
    </source>
</evidence>
<protein>
    <recommendedName>
        <fullName evidence="2">DUF6285 domain-containing protein</fullName>
    </recommendedName>
</protein>
<dbReference type="InterPro" id="IPR046252">
    <property type="entry name" value="DUF6285"/>
</dbReference>
<evidence type="ECO:0000313" key="3">
    <source>
        <dbReference type="EMBL" id="NMG73705.1"/>
    </source>
</evidence>
<comment type="caution">
    <text evidence="3">The sequence shown here is derived from an EMBL/GenBank/DDBJ whole genome shotgun (WGS) entry which is preliminary data.</text>
</comment>
<proteinExistence type="predicted"/>
<organism evidence="3 4">
    <name type="scientific">Aromatoleum diolicum</name>
    <dbReference type="NCBI Taxonomy" id="75796"/>
    <lineage>
        <taxon>Bacteria</taxon>
        <taxon>Pseudomonadati</taxon>
        <taxon>Pseudomonadota</taxon>
        <taxon>Betaproteobacteria</taxon>
        <taxon>Rhodocyclales</taxon>
        <taxon>Rhodocyclaceae</taxon>
        <taxon>Aromatoleum</taxon>
    </lineage>
</organism>
<name>A0ABX1Q9A3_9RHOO</name>
<evidence type="ECO:0000313" key="4">
    <source>
        <dbReference type="Proteomes" id="UP000648984"/>
    </source>
</evidence>